<dbReference type="FunFam" id="1.10.240.10:FF:000005">
    <property type="entry name" value="Tryptophan--tRNA ligase"/>
    <property type="match status" value="1"/>
</dbReference>
<dbReference type="InterPro" id="IPR024109">
    <property type="entry name" value="Trp-tRNA-ligase_bac-type"/>
</dbReference>
<comment type="similarity">
    <text evidence="1 9 10">Belongs to the class-I aminoacyl-tRNA synthetase family.</text>
</comment>
<comment type="subunit">
    <text evidence="9">Homodimer.</text>
</comment>
<keyword evidence="12" id="KW-1185">Reference proteome</keyword>
<evidence type="ECO:0000256" key="6">
    <source>
        <dbReference type="ARBA" id="ARBA00022917"/>
    </source>
</evidence>
<keyword evidence="7 9" id="KW-0030">Aminoacyl-tRNA synthetase</keyword>
<dbReference type="EC" id="6.1.1.2" evidence="9"/>
<gene>
    <name evidence="9" type="primary">trpS</name>
    <name evidence="11" type="ORF">SAMN05216580_0119</name>
</gene>
<keyword evidence="5 9" id="KW-0067">ATP-binding</keyword>
<feature type="binding site" evidence="9">
    <location>
        <begin position="18"/>
        <end position="19"/>
    </location>
    <ligand>
        <name>ATP</name>
        <dbReference type="ChEBI" id="CHEBI:30616"/>
    </ligand>
</feature>
<evidence type="ECO:0000256" key="2">
    <source>
        <dbReference type="ARBA" id="ARBA00022490"/>
    </source>
</evidence>
<dbReference type="GO" id="GO:0005524">
    <property type="term" value="F:ATP binding"/>
    <property type="evidence" value="ECO:0007669"/>
    <property type="project" value="UniProtKB-UniRule"/>
</dbReference>
<evidence type="ECO:0000256" key="1">
    <source>
        <dbReference type="ARBA" id="ARBA00005594"/>
    </source>
</evidence>
<comment type="function">
    <text evidence="9">Catalyzes the attachment of tryptophan to tRNA(Trp).</text>
</comment>
<dbReference type="Proteomes" id="UP000243063">
    <property type="component" value="Chromosome I"/>
</dbReference>
<dbReference type="EMBL" id="LT629780">
    <property type="protein sequence ID" value="SDT87844.1"/>
    <property type="molecule type" value="Genomic_DNA"/>
</dbReference>
<dbReference type="Gene3D" id="3.40.50.620">
    <property type="entry name" value="HUPs"/>
    <property type="match status" value="1"/>
</dbReference>
<evidence type="ECO:0000256" key="5">
    <source>
        <dbReference type="ARBA" id="ARBA00022840"/>
    </source>
</evidence>
<feature type="binding site" evidence="9">
    <location>
        <position position="143"/>
    </location>
    <ligand>
        <name>L-tryptophan</name>
        <dbReference type="ChEBI" id="CHEBI:57912"/>
    </ligand>
</feature>
<feature type="binding site" evidence="9">
    <location>
        <begin position="10"/>
        <end position="12"/>
    </location>
    <ligand>
        <name>ATP</name>
        <dbReference type="ChEBI" id="CHEBI:30616"/>
    </ligand>
</feature>
<keyword evidence="4 9" id="KW-0547">Nucleotide-binding</keyword>
<dbReference type="PANTHER" id="PTHR43766">
    <property type="entry name" value="TRYPTOPHAN--TRNA LIGASE, MITOCHONDRIAL"/>
    <property type="match status" value="1"/>
</dbReference>
<evidence type="ECO:0000256" key="9">
    <source>
        <dbReference type="HAMAP-Rule" id="MF_00140"/>
    </source>
</evidence>
<dbReference type="PRINTS" id="PR01039">
    <property type="entry name" value="TRNASYNTHTRP"/>
</dbReference>
<dbReference type="NCBIfam" id="NF008923">
    <property type="entry name" value="PRK12284.1"/>
    <property type="match status" value="1"/>
</dbReference>
<evidence type="ECO:0000313" key="12">
    <source>
        <dbReference type="Proteomes" id="UP000243063"/>
    </source>
</evidence>
<dbReference type="InterPro" id="IPR002305">
    <property type="entry name" value="aa-tRNA-synth_Ic"/>
</dbReference>
<comment type="catalytic activity">
    <reaction evidence="8 9">
        <text>tRNA(Trp) + L-tryptophan + ATP = L-tryptophyl-tRNA(Trp) + AMP + diphosphate + H(+)</text>
        <dbReference type="Rhea" id="RHEA:24080"/>
        <dbReference type="Rhea" id="RHEA-COMP:9671"/>
        <dbReference type="Rhea" id="RHEA-COMP:9705"/>
        <dbReference type="ChEBI" id="CHEBI:15378"/>
        <dbReference type="ChEBI" id="CHEBI:30616"/>
        <dbReference type="ChEBI" id="CHEBI:33019"/>
        <dbReference type="ChEBI" id="CHEBI:57912"/>
        <dbReference type="ChEBI" id="CHEBI:78442"/>
        <dbReference type="ChEBI" id="CHEBI:78535"/>
        <dbReference type="ChEBI" id="CHEBI:456215"/>
        <dbReference type="EC" id="6.1.1.2"/>
    </reaction>
</comment>
<dbReference type="STRING" id="1245526.SAMN05216580_0119"/>
<dbReference type="GO" id="GO:0005829">
    <property type="term" value="C:cytosol"/>
    <property type="evidence" value="ECO:0007669"/>
    <property type="project" value="TreeGrafter"/>
</dbReference>
<feature type="short sequence motif" description="'KMSKS' region" evidence="9">
    <location>
        <begin position="204"/>
        <end position="208"/>
    </location>
</feature>
<dbReference type="RefSeq" id="WP_231975252.1">
    <property type="nucleotide sequence ID" value="NZ_LT629780.1"/>
</dbReference>
<feature type="binding site" evidence="9">
    <location>
        <begin position="155"/>
        <end position="157"/>
    </location>
    <ligand>
        <name>ATP</name>
        <dbReference type="ChEBI" id="CHEBI:30616"/>
    </ligand>
</feature>
<keyword evidence="2 9" id="KW-0963">Cytoplasm</keyword>
<sequence>MTIRILTGITTTGTPHLGNYAGAIRPAIRASRADNVDSFYFLADYHALIKCDDPQRIQRSRLEIAATWLACGLDPERVTFYRQSDIPEIPELTWLLTCVAAKGLLNRAHAYKASVDQNLARGEDPDAGVTMGLFSYPVLMAADILMFNANQVPVGRDQIQHVEMARDIGQRFNHLFGNGRELFALPEALIEESVATLPGLDGRKMSKSYDNTIPLFGTSKQLKDAVARIVTDSKLPGEPKDADSSHLCTLYQAFASAEQGAAFRAELQDGLGWGEAKRRLTELLEGELGAARERYNALIARPNDLEDILLAGAAKARKIATPFLGELREAVGLRSFVAAPVAKPAGASLGQALGAFVSFLDEVAVDMNMAQAAKRGAPVPAAAPAAPAAAPAPVAAVAADKAAPKAAKKSRLVSFRDGDGSFRFRLLDVDGSPLLLSIGFADGKSAGAASKRLQDEELDLRKDGSGFAVWLDDAPVAHSPAYADNAARDAAMRRLGEVLAPQEE</sequence>
<dbReference type="HAMAP" id="MF_00140_B">
    <property type="entry name" value="Trp_tRNA_synth_B"/>
    <property type="match status" value="1"/>
</dbReference>
<dbReference type="InterPro" id="IPR050203">
    <property type="entry name" value="Trp-tRNA_synthetase"/>
</dbReference>
<dbReference type="FunFam" id="3.40.50.620:FF:000144">
    <property type="entry name" value="Tryptophan--tRNA ligase"/>
    <property type="match status" value="1"/>
</dbReference>
<dbReference type="PANTHER" id="PTHR43766:SF1">
    <property type="entry name" value="TRYPTOPHAN--TRNA LIGASE, MITOCHONDRIAL"/>
    <property type="match status" value="1"/>
</dbReference>
<accession>A0A1H2DYG9</accession>
<evidence type="ECO:0000256" key="3">
    <source>
        <dbReference type="ARBA" id="ARBA00022598"/>
    </source>
</evidence>
<evidence type="ECO:0000256" key="10">
    <source>
        <dbReference type="RuleBase" id="RU363036"/>
    </source>
</evidence>
<feature type="short sequence motif" description="'HIGH' region" evidence="9">
    <location>
        <begin position="11"/>
        <end position="19"/>
    </location>
</feature>
<dbReference type="GO" id="GO:0004830">
    <property type="term" value="F:tryptophan-tRNA ligase activity"/>
    <property type="evidence" value="ECO:0007669"/>
    <property type="project" value="UniProtKB-UniRule"/>
</dbReference>
<keyword evidence="3 9" id="KW-0436">Ligase</keyword>
<feature type="binding site" evidence="9">
    <location>
        <begin position="204"/>
        <end position="208"/>
    </location>
    <ligand>
        <name>ATP</name>
        <dbReference type="ChEBI" id="CHEBI:30616"/>
    </ligand>
</feature>
<evidence type="ECO:0000313" key="11">
    <source>
        <dbReference type="EMBL" id="SDT87844.1"/>
    </source>
</evidence>
<evidence type="ECO:0000256" key="8">
    <source>
        <dbReference type="ARBA" id="ARBA00049929"/>
    </source>
</evidence>
<organism evidence="11 12">
    <name type="scientific">Geopseudomonas guangdongensis</name>
    <dbReference type="NCBI Taxonomy" id="1245526"/>
    <lineage>
        <taxon>Bacteria</taxon>
        <taxon>Pseudomonadati</taxon>
        <taxon>Pseudomonadota</taxon>
        <taxon>Gammaproteobacteria</taxon>
        <taxon>Pseudomonadales</taxon>
        <taxon>Pseudomonadaceae</taxon>
        <taxon>Geopseudomonas</taxon>
    </lineage>
</organism>
<reference evidence="12" key="1">
    <citation type="submission" date="2016-10" db="EMBL/GenBank/DDBJ databases">
        <authorList>
            <person name="Varghese N."/>
            <person name="Submissions S."/>
        </authorList>
    </citation>
    <scope>NUCLEOTIDE SEQUENCE [LARGE SCALE GENOMIC DNA]</scope>
    <source>
        <strain evidence="12">CCTCC 2012022</strain>
    </source>
</reference>
<dbReference type="Gene3D" id="1.10.240.10">
    <property type="entry name" value="Tyrosyl-Transfer RNA Synthetase"/>
    <property type="match status" value="1"/>
</dbReference>
<dbReference type="GO" id="GO:0006436">
    <property type="term" value="P:tryptophanyl-tRNA aminoacylation"/>
    <property type="evidence" value="ECO:0007669"/>
    <property type="project" value="UniProtKB-UniRule"/>
</dbReference>
<dbReference type="CDD" id="cd00806">
    <property type="entry name" value="TrpRS_core"/>
    <property type="match status" value="1"/>
</dbReference>
<feature type="binding site" evidence="9">
    <location>
        <position position="197"/>
    </location>
    <ligand>
        <name>ATP</name>
        <dbReference type="ChEBI" id="CHEBI:30616"/>
    </ligand>
</feature>
<evidence type="ECO:0000256" key="4">
    <source>
        <dbReference type="ARBA" id="ARBA00022741"/>
    </source>
</evidence>
<evidence type="ECO:0000256" key="7">
    <source>
        <dbReference type="ARBA" id="ARBA00023146"/>
    </source>
</evidence>
<dbReference type="AlphaFoldDB" id="A0A1H2DYG9"/>
<dbReference type="InterPro" id="IPR014729">
    <property type="entry name" value="Rossmann-like_a/b/a_fold"/>
</dbReference>
<dbReference type="SUPFAM" id="SSF52374">
    <property type="entry name" value="Nucleotidylyl transferase"/>
    <property type="match status" value="1"/>
</dbReference>
<dbReference type="Pfam" id="PF00579">
    <property type="entry name" value="tRNA-synt_1b"/>
    <property type="match status" value="1"/>
</dbReference>
<protein>
    <recommendedName>
        <fullName evidence="9">Tryptophan--tRNA ligase</fullName>
        <ecNumber evidence="9">6.1.1.2</ecNumber>
    </recommendedName>
    <alternativeName>
        <fullName evidence="9">Tryptophanyl-tRNA synthetase</fullName>
        <shortName evidence="9">TrpRS</shortName>
    </alternativeName>
</protein>
<comment type="subcellular location">
    <subcellularLocation>
        <location evidence="9">Cytoplasm</location>
    </subcellularLocation>
</comment>
<dbReference type="NCBIfam" id="TIGR00233">
    <property type="entry name" value="trpS"/>
    <property type="match status" value="1"/>
</dbReference>
<keyword evidence="6 9" id="KW-0648">Protein biosynthesis</keyword>
<dbReference type="InterPro" id="IPR002306">
    <property type="entry name" value="Trp-tRNA-ligase"/>
</dbReference>
<name>A0A1H2DYG9_9GAMM</name>
<proteinExistence type="inferred from homology"/>